<keyword evidence="10" id="KW-1185">Reference proteome</keyword>
<feature type="domain" description="Amino acid transporter transmembrane" evidence="7">
    <location>
        <begin position="47"/>
        <end position="437"/>
    </location>
</feature>
<dbReference type="InterPro" id="IPR013057">
    <property type="entry name" value="AA_transpt_TM"/>
</dbReference>
<keyword evidence="4 6" id="KW-1133">Transmembrane helix</keyword>
<evidence type="ECO:0000256" key="4">
    <source>
        <dbReference type="ARBA" id="ARBA00022989"/>
    </source>
</evidence>
<organism evidence="8 10">
    <name type="scientific">Geotrichum candidum</name>
    <name type="common">Oospora lactis</name>
    <name type="synonym">Dipodascus geotrichum</name>
    <dbReference type="NCBI Taxonomy" id="1173061"/>
    <lineage>
        <taxon>Eukaryota</taxon>
        <taxon>Fungi</taxon>
        <taxon>Dikarya</taxon>
        <taxon>Ascomycota</taxon>
        <taxon>Saccharomycotina</taxon>
        <taxon>Dipodascomycetes</taxon>
        <taxon>Dipodascales</taxon>
        <taxon>Dipodascaceae</taxon>
        <taxon>Geotrichum</taxon>
    </lineage>
</organism>
<dbReference type="STRING" id="1173061.A0A0J9XEB5"/>
<feature type="transmembrane region" description="Helical" evidence="6">
    <location>
        <begin position="231"/>
        <end position="249"/>
    </location>
</feature>
<feature type="transmembrane region" description="Helical" evidence="6">
    <location>
        <begin position="156"/>
        <end position="177"/>
    </location>
</feature>
<dbReference type="EMBL" id="QQZK01000029">
    <property type="protein sequence ID" value="KAF5102503.1"/>
    <property type="molecule type" value="Genomic_DNA"/>
</dbReference>
<dbReference type="GO" id="GO:0016020">
    <property type="term" value="C:membrane"/>
    <property type="evidence" value="ECO:0007669"/>
    <property type="project" value="UniProtKB-SubCell"/>
</dbReference>
<feature type="transmembrane region" description="Helical" evidence="6">
    <location>
        <begin position="54"/>
        <end position="73"/>
    </location>
</feature>
<protein>
    <recommendedName>
        <fullName evidence="7">Amino acid transporter transmembrane domain-containing protein</fullName>
    </recommendedName>
</protein>
<evidence type="ECO:0000256" key="3">
    <source>
        <dbReference type="ARBA" id="ARBA00022692"/>
    </source>
</evidence>
<feature type="transmembrane region" description="Helical" evidence="6">
    <location>
        <begin position="125"/>
        <end position="144"/>
    </location>
</feature>
<feature type="transmembrane region" description="Helical" evidence="6">
    <location>
        <begin position="383"/>
        <end position="405"/>
    </location>
</feature>
<dbReference type="FunFam" id="1.20.1740.10:FF:000039">
    <property type="entry name" value="Neutral amino acid transporter (Eurofung)"/>
    <property type="match status" value="1"/>
</dbReference>
<feature type="transmembrane region" description="Helical" evidence="6">
    <location>
        <begin position="79"/>
        <end position="104"/>
    </location>
</feature>
<dbReference type="PANTHER" id="PTHR22950:SF20">
    <property type="entry name" value="AMINO ACID TRANSPORTER (EUROFUNG)"/>
    <property type="match status" value="1"/>
</dbReference>
<dbReference type="EMBL" id="CCBN010000012">
    <property type="protein sequence ID" value="CDO55846.1"/>
    <property type="molecule type" value="Genomic_DNA"/>
</dbReference>
<feature type="transmembrane region" description="Helical" evidence="6">
    <location>
        <begin position="353"/>
        <end position="377"/>
    </location>
</feature>
<accession>A0A0J9XEB5</accession>
<reference evidence="8 10" key="1">
    <citation type="submission" date="2014-03" db="EMBL/GenBank/DDBJ databases">
        <authorList>
            <person name="Casaregola S."/>
        </authorList>
    </citation>
    <scope>NUCLEOTIDE SEQUENCE [LARGE SCALE GENOMIC DNA]</scope>
    <source>
        <strain evidence="8 10">CLIB 918</strain>
    </source>
</reference>
<dbReference type="Proteomes" id="UP000242525">
    <property type="component" value="Unassembled WGS sequence"/>
</dbReference>
<gene>
    <name evidence="8" type="ORF">BN980_GECA12s03211g</name>
    <name evidence="9" type="ORF">DV451_001796</name>
</gene>
<dbReference type="OrthoDB" id="294730at2759"/>
<proteinExistence type="inferred from homology"/>
<comment type="similarity">
    <text evidence="2">Belongs to the amino acid/polyamine transporter 2 family.</text>
</comment>
<comment type="caution">
    <text evidence="8">The sequence shown here is derived from an EMBL/GenBank/DDBJ whole genome shotgun (WGS) entry which is preliminary data.</text>
</comment>
<reference evidence="9" key="2">
    <citation type="journal article" date="2020" name="Front. Microbiol.">
        <title>Phenotypic and Genetic Characterization of the Cheese Ripening Yeast Geotrichum candidum.</title>
        <authorList>
            <person name="Perkins V."/>
            <person name="Vignola S."/>
            <person name="Lessard M.H."/>
            <person name="Plante P.L."/>
            <person name="Corbeil J."/>
            <person name="Dugat-Bony E."/>
            <person name="Frenette M."/>
            <person name="Labrie S."/>
        </authorList>
    </citation>
    <scope>NUCLEOTIDE SEQUENCE</scope>
    <source>
        <strain evidence="9">LMA-70</strain>
    </source>
</reference>
<comment type="subcellular location">
    <subcellularLocation>
        <location evidence="1">Membrane</location>
        <topology evidence="1">Multi-pass membrane protein</topology>
    </subcellularLocation>
</comment>
<evidence type="ECO:0000256" key="1">
    <source>
        <dbReference type="ARBA" id="ARBA00004141"/>
    </source>
</evidence>
<dbReference type="Gene3D" id="1.20.1740.10">
    <property type="entry name" value="Amino acid/polyamine transporter I"/>
    <property type="match status" value="1"/>
</dbReference>
<evidence type="ECO:0000259" key="7">
    <source>
        <dbReference type="Pfam" id="PF01490"/>
    </source>
</evidence>
<evidence type="ECO:0000256" key="2">
    <source>
        <dbReference type="ARBA" id="ARBA00008066"/>
    </source>
</evidence>
<keyword evidence="3 6" id="KW-0812">Transmembrane</keyword>
<dbReference type="Proteomes" id="UP000750522">
    <property type="component" value="Unassembled WGS sequence"/>
</dbReference>
<reference evidence="9" key="3">
    <citation type="submission" date="2020-01" db="EMBL/GenBank/DDBJ databases">
        <authorList>
            <person name="Perkins V."/>
            <person name="Lessard M.-H."/>
            <person name="Dugat-Bony E."/>
            <person name="Frenette M."/>
            <person name="Labrie S."/>
        </authorList>
    </citation>
    <scope>NUCLEOTIDE SEQUENCE</scope>
    <source>
        <strain evidence="9">LMA-70</strain>
    </source>
</reference>
<evidence type="ECO:0000256" key="6">
    <source>
        <dbReference type="SAM" id="Phobius"/>
    </source>
</evidence>
<evidence type="ECO:0000313" key="10">
    <source>
        <dbReference type="Proteomes" id="UP000242525"/>
    </source>
</evidence>
<evidence type="ECO:0000313" key="9">
    <source>
        <dbReference type="EMBL" id="KAF5102503.1"/>
    </source>
</evidence>
<sequence length="475" mass="52425">MSNSLNSNEKFDHAVHESVGSSDDEVLEKYLLAQQALEQENGIKYRTCSWQKTAALVFSEYICLAILSFPWSYSVLGLIPGLILTFVTALSTLYTGITIWEFCLKNPNVRTVCDIGQHLFWGKKWAWWFTAACFLLNNTFIQALHVLVGSKYLNSISNHALCSVVFGVIAAIICFIFSIPRTFSGLSHLASFSAATMFIAVVLCMAFAGAQEHPAGFDGTPVHWNLIPVKGTNFAAGMSAFLNIVYTLVGQITYPSFIAEMEDPRDFKKVLYLVTVAEVVVFSLAGSIVYVYVGDAYMTAPAFGSLDNVYMKVAFSFAVPTIVFLGVLYSTVSSKFIFQFFFDDTVHAKEHTAFGWAVWVLIVAGTWVIAFIIAEVIPFFSDLLSLMSSLFDTWFGFIFWGVAYFQMRGQEQGAGWWKRQGIYGNIMIGLNILLIITGLVCLGPGTYSAVQSIVTNYQTGSVSGVFSCANNGFKG</sequence>
<evidence type="ECO:0000313" key="8">
    <source>
        <dbReference type="EMBL" id="CDO55846.1"/>
    </source>
</evidence>
<feature type="transmembrane region" description="Helical" evidence="6">
    <location>
        <begin position="270"/>
        <end position="293"/>
    </location>
</feature>
<name>A0A0J9XEB5_GEOCN</name>
<dbReference type="Pfam" id="PF01490">
    <property type="entry name" value="Aa_trans"/>
    <property type="match status" value="1"/>
</dbReference>
<feature type="transmembrane region" description="Helical" evidence="6">
    <location>
        <begin position="426"/>
        <end position="447"/>
    </location>
</feature>
<feature type="transmembrane region" description="Helical" evidence="6">
    <location>
        <begin position="189"/>
        <end position="211"/>
    </location>
</feature>
<evidence type="ECO:0000256" key="5">
    <source>
        <dbReference type="ARBA" id="ARBA00023136"/>
    </source>
</evidence>
<dbReference type="GO" id="GO:0015179">
    <property type="term" value="F:L-amino acid transmembrane transporter activity"/>
    <property type="evidence" value="ECO:0007669"/>
    <property type="project" value="TreeGrafter"/>
</dbReference>
<dbReference type="AlphaFoldDB" id="A0A0J9XEB5"/>
<dbReference type="PANTHER" id="PTHR22950">
    <property type="entry name" value="AMINO ACID TRANSPORTER"/>
    <property type="match status" value="1"/>
</dbReference>
<keyword evidence="5 6" id="KW-0472">Membrane</keyword>
<feature type="transmembrane region" description="Helical" evidence="6">
    <location>
        <begin position="313"/>
        <end position="332"/>
    </location>
</feature>